<evidence type="ECO:0000313" key="3">
    <source>
        <dbReference type="Proteomes" id="UP001597383"/>
    </source>
</evidence>
<keyword evidence="3" id="KW-1185">Reference proteome</keyword>
<sequence length="114" mass="13130">MKILLSVFMIILMLAACSDSPLVEDDFHEMQVFVQEEIVFETTDQSVIDDIIKEINTSRRDTTHELELPTPDGEIIFINESETLSMDVYEDGGVSFDEYYVHTEFDYVGDHPET</sequence>
<evidence type="ECO:0000256" key="1">
    <source>
        <dbReference type="SAM" id="SignalP"/>
    </source>
</evidence>
<evidence type="ECO:0008006" key="4">
    <source>
        <dbReference type="Google" id="ProtNLM"/>
    </source>
</evidence>
<reference evidence="3" key="1">
    <citation type="journal article" date="2019" name="Int. J. Syst. Evol. Microbiol.">
        <title>The Global Catalogue of Microorganisms (GCM) 10K type strain sequencing project: providing services to taxonomists for standard genome sequencing and annotation.</title>
        <authorList>
            <consortium name="The Broad Institute Genomics Platform"/>
            <consortium name="The Broad Institute Genome Sequencing Center for Infectious Disease"/>
            <person name="Wu L."/>
            <person name="Ma J."/>
        </authorList>
    </citation>
    <scope>NUCLEOTIDE SEQUENCE [LARGE SCALE GENOMIC DNA]</scope>
    <source>
        <strain evidence="3">R28</strain>
    </source>
</reference>
<accession>A0ABW4VWS4</accession>
<comment type="caution">
    <text evidence="2">The sequence shown here is derived from an EMBL/GenBank/DDBJ whole genome shotgun (WGS) entry which is preliminary data.</text>
</comment>
<evidence type="ECO:0000313" key="2">
    <source>
        <dbReference type="EMBL" id="MFD2043702.1"/>
    </source>
</evidence>
<dbReference type="PROSITE" id="PS51257">
    <property type="entry name" value="PROKAR_LIPOPROTEIN"/>
    <property type="match status" value="1"/>
</dbReference>
<feature type="signal peptide" evidence="1">
    <location>
        <begin position="1"/>
        <end position="18"/>
    </location>
</feature>
<protein>
    <recommendedName>
        <fullName evidence="4">DUF3139 domain-containing protein</fullName>
    </recommendedName>
</protein>
<dbReference type="EMBL" id="JBHUHQ010000009">
    <property type="protein sequence ID" value="MFD2043702.1"/>
    <property type="molecule type" value="Genomic_DNA"/>
</dbReference>
<name>A0ABW4VWS4_9BACI</name>
<dbReference type="RefSeq" id="WP_377555434.1">
    <property type="nucleotide sequence ID" value="NZ_JBHUHQ010000009.1"/>
</dbReference>
<dbReference type="Proteomes" id="UP001597383">
    <property type="component" value="Unassembled WGS sequence"/>
</dbReference>
<proteinExistence type="predicted"/>
<gene>
    <name evidence="2" type="ORF">ACFSJF_05340</name>
</gene>
<feature type="chain" id="PRO_5046243958" description="DUF3139 domain-containing protein" evidence="1">
    <location>
        <begin position="19"/>
        <end position="114"/>
    </location>
</feature>
<organism evidence="2 3">
    <name type="scientific">Ornithinibacillus salinisoli</name>
    <dbReference type="NCBI Taxonomy" id="1848459"/>
    <lineage>
        <taxon>Bacteria</taxon>
        <taxon>Bacillati</taxon>
        <taxon>Bacillota</taxon>
        <taxon>Bacilli</taxon>
        <taxon>Bacillales</taxon>
        <taxon>Bacillaceae</taxon>
        <taxon>Ornithinibacillus</taxon>
    </lineage>
</organism>
<keyword evidence="1" id="KW-0732">Signal</keyword>